<keyword evidence="1" id="KW-0812">Transmembrane</keyword>
<accession>A0ABM7VIG5</accession>
<organism evidence="2 3">
    <name type="scientific">Persicobacter psychrovividus</name>
    <dbReference type="NCBI Taxonomy" id="387638"/>
    <lineage>
        <taxon>Bacteria</taxon>
        <taxon>Pseudomonadati</taxon>
        <taxon>Bacteroidota</taxon>
        <taxon>Cytophagia</taxon>
        <taxon>Cytophagales</taxon>
        <taxon>Persicobacteraceae</taxon>
        <taxon>Persicobacter</taxon>
    </lineage>
</organism>
<dbReference type="PANTHER" id="PTHR30569">
    <property type="entry name" value="CYTOSINE TRANSPORTER CODB"/>
    <property type="match status" value="1"/>
</dbReference>
<dbReference type="InterPro" id="IPR030191">
    <property type="entry name" value="CodB"/>
</dbReference>
<feature type="transmembrane region" description="Helical" evidence="1">
    <location>
        <begin position="232"/>
        <end position="251"/>
    </location>
</feature>
<feature type="transmembrane region" description="Helical" evidence="1">
    <location>
        <begin position="263"/>
        <end position="291"/>
    </location>
</feature>
<feature type="transmembrane region" description="Helical" evidence="1">
    <location>
        <begin position="64"/>
        <end position="88"/>
    </location>
</feature>
<feature type="transmembrane region" description="Helical" evidence="1">
    <location>
        <begin position="109"/>
        <end position="133"/>
    </location>
</feature>
<geneLocation type="plasmid" evidence="2 3">
    <name>pPP1</name>
</geneLocation>
<keyword evidence="1" id="KW-0472">Membrane</keyword>
<feature type="transmembrane region" description="Helical" evidence="1">
    <location>
        <begin position="345"/>
        <end position="366"/>
    </location>
</feature>
<feature type="transmembrane region" description="Helical" evidence="1">
    <location>
        <begin position="303"/>
        <end position="324"/>
    </location>
</feature>
<feature type="transmembrane region" description="Helical" evidence="1">
    <location>
        <begin position="409"/>
        <end position="430"/>
    </location>
</feature>
<dbReference type="RefSeq" id="WP_332921949.1">
    <property type="nucleotide sequence ID" value="NZ_AP025293.1"/>
</dbReference>
<name>A0ABM7VIG5_9BACT</name>
<dbReference type="EMBL" id="AP025293">
    <property type="protein sequence ID" value="BDD00768.1"/>
    <property type="molecule type" value="Genomic_DNA"/>
</dbReference>
<dbReference type="Proteomes" id="UP001354989">
    <property type="component" value="Plasmid pPP1"/>
</dbReference>
<dbReference type="PANTHER" id="PTHR30569:SF0">
    <property type="entry name" value="CYTOSINE PERMEASE"/>
    <property type="match status" value="1"/>
</dbReference>
<gene>
    <name evidence="2" type="ORF">PEPS_30480</name>
</gene>
<feature type="transmembrane region" description="Helical" evidence="1">
    <location>
        <begin position="436"/>
        <end position="455"/>
    </location>
</feature>
<feature type="transmembrane region" description="Helical" evidence="1">
    <location>
        <begin position="372"/>
        <end position="393"/>
    </location>
</feature>
<protein>
    <submittedName>
        <fullName evidence="2">Membrane protein</fullName>
    </submittedName>
</protein>
<evidence type="ECO:0000256" key="1">
    <source>
        <dbReference type="SAM" id="Phobius"/>
    </source>
</evidence>
<keyword evidence="3" id="KW-1185">Reference proteome</keyword>
<keyword evidence="2" id="KW-0614">Plasmid</keyword>
<reference evidence="2 3" key="1">
    <citation type="submission" date="2021-12" db="EMBL/GenBank/DDBJ databases">
        <title>Genome sequencing of bacteria with rrn-lacking chromosome and rrn-plasmid.</title>
        <authorList>
            <person name="Anda M."/>
            <person name="Iwasaki W."/>
        </authorList>
    </citation>
    <scope>NUCLEOTIDE SEQUENCE [LARGE SCALE GENOMIC DNA]</scope>
    <source>
        <strain evidence="2 3">NBRC 101262</strain>
        <plasmid evidence="2 3">pPP1</plasmid>
    </source>
</reference>
<keyword evidence="1" id="KW-1133">Transmembrane helix</keyword>
<proteinExistence type="predicted"/>
<feature type="transmembrane region" description="Helical" evidence="1">
    <location>
        <begin position="153"/>
        <end position="173"/>
    </location>
</feature>
<evidence type="ECO:0000313" key="3">
    <source>
        <dbReference type="Proteomes" id="UP001354989"/>
    </source>
</evidence>
<evidence type="ECO:0000313" key="2">
    <source>
        <dbReference type="EMBL" id="BDD00768.1"/>
    </source>
</evidence>
<dbReference type="Gene3D" id="1.10.4160.10">
    <property type="entry name" value="Hydantoin permease"/>
    <property type="match status" value="1"/>
</dbReference>
<feature type="transmembrane region" description="Helical" evidence="1">
    <location>
        <begin position="180"/>
        <end position="199"/>
    </location>
</feature>
<sequence length="476" mass="51789">MKQIKKLFTDQVSSVNEYEREPVPESEVKGFKSFVGMVSGEHIAGTEFVIGPLFVLHGASAIDVVFGLLLGNILATLSWVLVCAPAAVKVRTTIFYQLERISGKGIVTLYNSINGLLFCVAAAAMVGVSASAVGIMLNIEGPGMTDLYPTSPVWVGIIFAIGAVIAIVATFGFDKVSKFANIFAPWMPLIFFSAGLAMLPTLGVHSLSDFWTVAQEKIWTGVPAAGQTKYTFWHILIFSWLCNSAMHLGLADMSIYRYAKKSYYGIASAFGMFIGHFMAWIASGILCAVAVQAGNANPSPGHIAFMGAGYAGLICVIIAGWTTANPTIYRSGLAVQGLLPNMKRWKITLWVGLVTTILACSPAIIAKLDQFLGIYALCAAPIGAIVMTDIFVFPKLNLISNLAEETKKFINWSVGLSWAVSILGSFAVYKYFEFDFYFFAAIPGWLIGIFSYIIFAKAQQRNLIIEKQKVEEYEVH</sequence>